<dbReference type="AlphaFoldDB" id="A0A0F3KU74"/>
<comment type="caution">
    <text evidence="1">The sequence shown here is derived from an EMBL/GenBank/DDBJ whole genome shotgun (WGS) entry which is preliminary data.</text>
</comment>
<dbReference type="Proteomes" id="UP000033651">
    <property type="component" value="Unassembled WGS sequence"/>
</dbReference>
<accession>A0A0F3KU74</accession>
<organism evidence="1 2">
    <name type="scientific">Luteibacter yeojuensis</name>
    <dbReference type="NCBI Taxonomy" id="345309"/>
    <lineage>
        <taxon>Bacteria</taxon>
        <taxon>Pseudomonadati</taxon>
        <taxon>Pseudomonadota</taxon>
        <taxon>Gammaproteobacteria</taxon>
        <taxon>Lysobacterales</taxon>
        <taxon>Rhodanobacteraceae</taxon>
        <taxon>Luteibacter</taxon>
    </lineage>
</organism>
<gene>
    <name evidence="1" type="ORF">VI08_09270</name>
</gene>
<protein>
    <submittedName>
        <fullName evidence="1">Uncharacterized protein</fullName>
    </submittedName>
</protein>
<dbReference type="EMBL" id="JZRB01000018">
    <property type="protein sequence ID" value="KJV34768.1"/>
    <property type="molecule type" value="Genomic_DNA"/>
</dbReference>
<name>A0A0F3KU74_9GAMM</name>
<keyword evidence="2" id="KW-1185">Reference proteome</keyword>
<proteinExistence type="predicted"/>
<reference evidence="1 2" key="1">
    <citation type="submission" date="2015-03" db="EMBL/GenBank/DDBJ databases">
        <title>Draft genome sequence of Luteibacter yeojuensis strain SU11.</title>
        <authorList>
            <person name="Sulaiman J."/>
            <person name="Priya K."/>
            <person name="Chan K.-G."/>
        </authorList>
    </citation>
    <scope>NUCLEOTIDE SEQUENCE [LARGE SCALE GENOMIC DNA]</scope>
    <source>
        <strain evidence="1 2">SU11</strain>
    </source>
</reference>
<dbReference type="RefSeq" id="WP_045829293.1">
    <property type="nucleotide sequence ID" value="NZ_JZRB01000018.1"/>
</dbReference>
<evidence type="ECO:0000313" key="2">
    <source>
        <dbReference type="Proteomes" id="UP000033651"/>
    </source>
</evidence>
<evidence type="ECO:0000313" key="1">
    <source>
        <dbReference type="EMBL" id="KJV34768.1"/>
    </source>
</evidence>
<sequence length="89" mass="9822">MIAYLPVYMVTWHQHDLRCAVLRQPSGRYCVAGTLDGPLTMGDSLVGELPNSGACQLSHALRGHRVWLDVEARDLSEVEMLDLVSLLSS</sequence>